<name>A0A1J4JEN1_9EUKA</name>
<gene>
    <name evidence="3" type="ORF">TRFO_36171</name>
</gene>
<keyword evidence="1" id="KW-0677">Repeat</keyword>
<dbReference type="RefSeq" id="XP_068350705.1">
    <property type="nucleotide sequence ID" value="XM_068510671.1"/>
</dbReference>
<reference evidence="3" key="1">
    <citation type="submission" date="2016-10" db="EMBL/GenBank/DDBJ databases">
        <authorList>
            <person name="Benchimol M."/>
            <person name="Almeida L.G."/>
            <person name="Vasconcelos A.T."/>
            <person name="Perreira-Neves A."/>
            <person name="Rosa I.A."/>
            <person name="Tasca T."/>
            <person name="Bogo M.R."/>
            <person name="de Souza W."/>
        </authorList>
    </citation>
    <scope>NUCLEOTIDE SEQUENCE [LARGE SCALE GENOMIC DNA]</scope>
    <source>
        <strain evidence="3">K</strain>
    </source>
</reference>
<dbReference type="Proteomes" id="UP000179807">
    <property type="component" value="Unassembled WGS sequence"/>
</dbReference>
<evidence type="ECO:0000313" key="3">
    <source>
        <dbReference type="EMBL" id="OHS97568.1"/>
    </source>
</evidence>
<dbReference type="PROSITE" id="PS00626">
    <property type="entry name" value="RCC1_2"/>
    <property type="match status" value="1"/>
</dbReference>
<dbReference type="InterPro" id="IPR051625">
    <property type="entry name" value="Signaling_Regulatory_Domain"/>
</dbReference>
<dbReference type="InterPro" id="IPR000408">
    <property type="entry name" value="Reg_chr_condens"/>
</dbReference>
<organism evidence="3 4">
    <name type="scientific">Tritrichomonas foetus</name>
    <dbReference type="NCBI Taxonomy" id="1144522"/>
    <lineage>
        <taxon>Eukaryota</taxon>
        <taxon>Metamonada</taxon>
        <taxon>Parabasalia</taxon>
        <taxon>Tritrichomonadida</taxon>
        <taxon>Tritrichomonadidae</taxon>
        <taxon>Tritrichomonas</taxon>
    </lineage>
</organism>
<dbReference type="GeneID" id="94845375"/>
<comment type="caution">
    <text evidence="3">The sequence shown here is derived from an EMBL/GenBank/DDBJ whole genome shotgun (WGS) entry which is preliminary data.</text>
</comment>
<accession>A0A1J4JEN1</accession>
<dbReference type="Gene3D" id="2.130.10.30">
    <property type="entry name" value="Regulator of chromosome condensation 1/beta-lactamase-inhibitor protein II"/>
    <property type="match status" value="1"/>
</dbReference>
<keyword evidence="4" id="KW-1185">Reference proteome</keyword>
<dbReference type="SUPFAM" id="SSF50985">
    <property type="entry name" value="RCC1/BLIP-II"/>
    <property type="match status" value="1"/>
</dbReference>
<dbReference type="PANTHER" id="PTHR22872:SF2">
    <property type="entry name" value="INHIBITOR OF BRUTON TYROSINE KINASE"/>
    <property type="match status" value="1"/>
</dbReference>
<evidence type="ECO:0000256" key="2">
    <source>
        <dbReference type="PROSITE-ProRule" id="PRU00235"/>
    </source>
</evidence>
<dbReference type="PROSITE" id="PS50012">
    <property type="entry name" value="RCC1_3"/>
    <property type="match status" value="2"/>
</dbReference>
<sequence>MSSHTEWSLISAGDNYYGQLGRGGDEEIPNPVENLPKKNLSCISTGYYHSVALYKDGSVFGWGDNYNGCLGFPEEVEKVEFPTKINGLLLTKKGETYGMSLKKLRPDDFVKDSKVVCESEDYFSLIESLRDVKIIKISVVFRK</sequence>
<dbReference type="VEuPathDB" id="TrichDB:TRFO_36171"/>
<dbReference type="EMBL" id="MLAK01001107">
    <property type="protein sequence ID" value="OHS97568.1"/>
    <property type="molecule type" value="Genomic_DNA"/>
</dbReference>
<dbReference type="InterPro" id="IPR009091">
    <property type="entry name" value="RCC1/BLIP-II"/>
</dbReference>
<dbReference type="Pfam" id="PF13540">
    <property type="entry name" value="RCC1_2"/>
    <property type="match status" value="1"/>
</dbReference>
<dbReference type="OrthoDB" id="8068875at2759"/>
<evidence type="ECO:0000313" key="4">
    <source>
        <dbReference type="Proteomes" id="UP000179807"/>
    </source>
</evidence>
<dbReference type="AlphaFoldDB" id="A0A1J4JEN1"/>
<evidence type="ECO:0000256" key="1">
    <source>
        <dbReference type="ARBA" id="ARBA00022737"/>
    </source>
</evidence>
<proteinExistence type="predicted"/>
<dbReference type="PANTHER" id="PTHR22872">
    <property type="entry name" value="BTK-BINDING PROTEIN-RELATED"/>
    <property type="match status" value="1"/>
</dbReference>
<feature type="repeat" description="RCC1" evidence="2">
    <location>
        <begin position="7"/>
        <end position="56"/>
    </location>
</feature>
<protein>
    <submittedName>
        <fullName evidence="3">Uncharacterized protein</fullName>
    </submittedName>
</protein>
<feature type="repeat" description="RCC1" evidence="2">
    <location>
        <begin position="57"/>
        <end position="104"/>
    </location>
</feature>